<dbReference type="Pfam" id="PF04237">
    <property type="entry name" value="YjbR"/>
    <property type="match status" value="1"/>
</dbReference>
<sequence>MARKASAKDVDAICGDLPENWFGTSWGDVPTWLVPHRVRDGVDKGRGFVLYRTPRHDAVDPATGAEYDDLLVIRTANADDKQALVEDDGPFFTIDHFKGYNAVLVQLSRLGEITRDELAEVLTEAWRACAPKSLVKTFDAEGSGA</sequence>
<dbReference type="RefSeq" id="WP_123233741.1">
    <property type="nucleotide sequence ID" value="NZ_RJSG01000002.1"/>
</dbReference>
<name>A0A3N0DUD3_9ACTN</name>
<evidence type="ECO:0008006" key="3">
    <source>
        <dbReference type="Google" id="ProtNLM"/>
    </source>
</evidence>
<evidence type="ECO:0000313" key="2">
    <source>
        <dbReference type="Proteomes" id="UP000277094"/>
    </source>
</evidence>
<gene>
    <name evidence="1" type="ORF">EFL95_09480</name>
</gene>
<dbReference type="AlphaFoldDB" id="A0A3N0DUD3"/>
<dbReference type="EMBL" id="RJSG01000002">
    <property type="protein sequence ID" value="RNL79239.1"/>
    <property type="molecule type" value="Genomic_DNA"/>
</dbReference>
<organism evidence="1 2">
    <name type="scientific">Nocardioides marmorisolisilvae</name>
    <dbReference type="NCBI Taxonomy" id="1542737"/>
    <lineage>
        <taxon>Bacteria</taxon>
        <taxon>Bacillati</taxon>
        <taxon>Actinomycetota</taxon>
        <taxon>Actinomycetes</taxon>
        <taxon>Propionibacteriales</taxon>
        <taxon>Nocardioidaceae</taxon>
        <taxon>Nocardioides</taxon>
    </lineage>
</organism>
<keyword evidence="2" id="KW-1185">Reference proteome</keyword>
<dbReference type="InterPro" id="IPR058532">
    <property type="entry name" value="YjbR/MT2646/Rv2570-like"/>
</dbReference>
<evidence type="ECO:0000313" key="1">
    <source>
        <dbReference type="EMBL" id="RNL79239.1"/>
    </source>
</evidence>
<accession>A0A3N0DUD3</accession>
<protein>
    <recommendedName>
        <fullName evidence="3">MmcQ/YjbR family DNA-binding protein</fullName>
    </recommendedName>
</protein>
<dbReference type="Proteomes" id="UP000277094">
    <property type="component" value="Unassembled WGS sequence"/>
</dbReference>
<dbReference type="OrthoDB" id="954305at2"/>
<reference evidence="1 2" key="1">
    <citation type="submission" date="2018-11" db="EMBL/GenBank/DDBJ databases">
        <authorList>
            <person name="Li F."/>
        </authorList>
    </citation>
    <scope>NUCLEOTIDE SEQUENCE [LARGE SCALE GENOMIC DNA]</scope>
    <source>
        <strain evidence="1 2">KIS18-7</strain>
    </source>
</reference>
<proteinExistence type="predicted"/>
<comment type="caution">
    <text evidence="1">The sequence shown here is derived from an EMBL/GenBank/DDBJ whole genome shotgun (WGS) entry which is preliminary data.</text>
</comment>